<feature type="compositionally biased region" description="Low complexity" evidence="1">
    <location>
        <begin position="60"/>
        <end position="71"/>
    </location>
</feature>
<feature type="region of interest" description="Disordered" evidence="1">
    <location>
        <begin position="53"/>
        <end position="148"/>
    </location>
</feature>
<dbReference type="PANTHER" id="PTHR34964">
    <property type="entry name" value="MEMBRANE LIPOPROTEIN-RELATED"/>
    <property type="match status" value="1"/>
</dbReference>
<protein>
    <submittedName>
        <fullName evidence="4">Membrane lipoprotein</fullName>
    </submittedName>
</protein>
<dbReference type="AlphaFoldDB" id="A0AAD7PAG7"/>
<dbReference type="EMBL" id="JARAOO010000012">
    <property type="protein sequence ID" value="KAJ7948087.1"/>
    <property type="molecule type" value="Genomic_DNA"/>
</dbReference>
<reference evidence="4" key="1">
    <citation type="journal article" date="2023" name="Science">
        <title>Elucidation of the pathway for biosynthesis of saponin adjuvants from the soapbark tree.</title>
        <authorList>
            <person name="Reed J."/>
            <person name="Orme A."/>
            <person name="El-Demerdash A."/>
            <person name="Owen C."/>
            <person name="Martin L.B.B."/>
            <person name="Misra R.C."/>
            <person name="Kikuchi S."/>
            <person name="Rejzek M."/>
            <person name="Martin A.C."/>
            <person name="Harkess A."/>
            <person name="Leebens-Mack J."/>
            <person name="Louveau T."/>
            <person name="Stephenson M.J."/>
            <person name="Osbourn A."/>
        </authorList>
    </citation>
    <scope>NUCLEOTIDE SEQUENCE</scope>
    <source>
        <strain evidence="4">S10</strain>
    </source>
</reference>
<keyword evidence="2" id="KW-1133">Transmembrane helix</keyword>
<dbReference type="PANTHER" id="PTHR34964:SF1">
    <property type="entry name" value="MEMBRANE LIPOPROTEIN"/>
    <property type="match status" value="1"/>
</dbReference>
<keyword evidence="4" id="KW-0449">Lipoprotein</keyword>
<sequence length="148" mass="15650">MYIILPDSEAQPWLPVAGVTLVCLPWLFWSLTCLYRIISRICGIRVGGNYNGGGGGSNRGGSANANNNTTGDVVVETTAAADESDMGNPQYGSRQVQFGSVVVVGEQDDDHRGNGKHEKHSSSSSSSNDMSSIASHESEMPLSLSMAK</sequence>
<keyword evidence="2" id="KW-0812">Transmembrane</keyword>
<proteinExistence type="predicted"/>
<evidence type="ECO:0000313" key="4">
    <source>
        <dbReference type="EMBL" id="KAJ7948087.1"/>
    </source>
</evidence>
<keyword evidence="2" id="KW-0472">Membrane</keyword>
<dbReference type="KEGG" id="qsa:O6P43_028612"/>
<feature type="transmembrane region" description="Helical" evidence="2">
    <location>
        <begin position="12"/>
        <end position="35"/>
    </location>
</feature>
<feature type="compositionally biased region" description="Low complexity" evidence="1">
    <location>
        <begin position="122"/>
        <end position="135"/>
    </location>
</feature>
<evidence type="ECO:0000256" key="2">
    <source>
        <dbReference type="SAM" id="Phobius"/>
    </source>
</evidence>
<comment type="caution">
    <text evidence="4">The sequence shown here is derived from an EMBL/GenBank/DDBJ whole genome shotgun (WGS) entry which is preliminary data.</text>
</comment>
<name>A0AAD7PAG7_QUISA</name>
<organism evidence="4 5">
    <name type="scientific">Quillaja saponaria</name>
    <name type="common">Soap bark tree</name>
    <dbReference type="NCBI Taxonomy" id="32244"/>
    <lineage>
        <taxon>Eukaryota</taxon>
        <taxon>Viridiplantae</taxon>
        <taxon>Streptophyta</taxon>
        <taxon>Embryophyta</taxon>
        <taxon>Tracheophyta</taxon>
        <taxon>Spermatophyta</taxon>
        <taxon>Magnoliopsida</taxon>
        <taxon>eudicotyledons</taxon>
        <taxon>Gunneridae</taxon>
        <taxon>Pentapetalae</taxon>
        <taxon>rosids</taxon>
        <taxon>fabids</taxon>
        <taxon>Fabales</taxon>
        <taxon>Quillajaceae</taxon>
        <taxon>Quillaja</taxon>
    </lineage>
</organism>
<keyword evidence="5" id="KW-1185">Reference proteome</keyword>
<dbReference type="KEGG" id="qsa:O6P43_028610"/>
<evidence type="ECO:0000313" key="5">
    <source>
        <dbReference type="Proteomes" id="UP001163823"/>
    </source>
</evidence>
<evidence type="ECO:0000313" key="3">
    <source>
        <dbReference type="EMBL" id="KAJ7948085.1"/>
    </source>
</evidence>
<dbReference type="Proteomes" id="UP001163823">
    <property type="component" value="Chromosome 12"/>
</dbReference>
<evidence type="ECO:0000256" key="1">
    <source>
        <dbReference type="SAM" id="MobiDB-lite"/>
    </source>
</evidence>
<dbReference type="EMBL" id="JARAOO010000012">
    <property type="protein sequence ID" value="KAJ7948085.1"/>
    <property type="molecule type" value="Genomic_DNA"/>
</dbReference>
<accession>A0AAD7PAG7</accession>
<gene>
    <name evidence="3" type="ORF">O6P43_028610</name>
    <name evidence="4" type="ORF">O6P43_028612</name>
</gene>